<feature type="transmembrane region" description="Helical" evidence="12">
    <location>
        <begin position="125"/>
        <end position="144"/>
    </location>
</feature>
<name>F6XCP0_ORNAN</name>
<evidence type="ECO:0000256" key="6">
    <source>
        <dbReference type="ARBA" id="ARBA00022989"/>
    </source>
</evidence>
<dbReference type="GO" id="GO:0033038">
    <property type="term" value="F:bitter taste receptor activity"/>
    <property type="evidence" value="ECO:0000318"/>
    <property type="project" value="GO_Central"/>
</dbReference>
<dbReference type="GeneTree" id="ENSGT01150000286961"/>
<protein>
    <recommendedName>
        <fullName evidence="15">Taste receptor type 2</fullName>
    </recommendedName>
</protein>
<feature type="transmembrane region" description="Helical" evidence="12">
    <location>
        <begin position="79"/>
        <end position="104"/>
    </location>
</feature>
<keyword evidence="8 12" id="KW-0472">Membrane</keyword>
<evidence type="ECO:0000313" key="14">
    <source>
        <dbReference type="Proteomes" id="UP000002279"/>
    </source>
</evidence>
<dbReference type="FunFam" id="1.20.1070.10:FF:000055">
    <property type="entry name" value="Taste receptor type 2"/>
    <property type="match status" value="1"/>
</dbReference>
<organism evidence="13 14">
    <name type="scientific">Ornithorhynchus anatinus</name>
    <name type="common">Duckbill platypus</name>
    <dbReference type="NCBI Taxonomy" id="9258"/>
    <lineage>
        <taxon>Eukaryota</taxon>
        <taxon>Metazoa</taxon>
        <taxon>Chordata</taxon>
        <taxon>Craniata</taxon>
        <taxon>Vertebrata</taxon>
        <taxon>Euteleostomi</taxon>
        <taxon>Mammalia</taxon>
        <taxon>Monotremata</taxon>
        <taxon>Ornithorhynchidae</taxon>
        <taxon>Ornithorhynchus</taxon>
    </lineage>
</organism>
<keyword evidence="3" id="KW-0919">Taste</keyword>
<evidence type="ECO:0000313" key="13">
    <source>
        <dbReference type="Ensembl" id="ENSOANP00000022419.2"/>
    </source>
</evidence>
<dbReference type="OMA" id="KISTFTH"/>
<evidence type="ECO:0000256" key="11">
    <source>
        <dbReference type="RuleBase" id="RU004423"/>
    </source>
</evidence>
<dbReference type="eggNOG" id="ENOG502S2SI">
    <property type="taxonomic scope" value="Eukaryota"/>
</dbReference>
<evidence type="ECO:0000256" key="4">
    <source>
        <dbReference type="ARBA" id="ARBA00022606"/>
    </source>
</evidence>
<feature type="transmembrane region" description="Helical" evidence="12">
    <location>
        <begin position="150"/>
        <end position="180"/>
    </location>
</feature>
<dbReference type="SUPFAM" id="SSF81321">
    <property type="entry name" value="Family A G protein-coupled receptor-like"/>
    <property type="match status" value="1"/>
</dbReference>
<reference evidence="13" key="1">
    <citation type="submission" date="2025-08" db="UniProtKB">
        <authorList>
            <consortium name="Ensembl"/>
        </authorList>
    </citation>
    <scope>IDENTIFICATION</scope>
    <source>
        <strain evidence="13">Glennie</strain>
    </source>
</reference>
<evidence type="ECO:0000256" key="2">
    <source>
        <dbReference type="ARBA" id="ARBA00007376"/>
    </source>
</evidence>
<accession>F6XCP0</accession>
<evidence type="ECO:0000256" key="7">
    <source>
        <dbReference type="ARBA" id="ARBA00023040"/>
    </source>
</evidence>
<dbReference type="PANTHER" id="PTHR11394">
    <property type="entry name" value="TASTE RECEPTOR TYPE 2"/>
    <property type="match status" value="1"/>
</dbReference>
<evidence type="ECO:0008006" key="15">
    <source>
        <dbReference type="Google" id="ProtNLM"/>
    </source>
</evidence>
<feature type="transmembrane region" description="Helical" evidence="12">
    <location>
        <begin position="201"/>
        <end position="227"/>
    </location>
</feature>
<sequence length="380" mass="43017">MWDRDCVQPNYVVSTPALRTVLGTHEVLNKYHVYHYYYFFHLSRLSGLHLAFPLPIDVEGGSSGVRSSGSRDMEAPLTIFFFSLFLLVLLVGILGDGFIVGLLVSEWIRRRKLPLCDMIVAGLGASRFLLLWVAVLNGICAFIVSKFYQYSIFFIFFASLAAILTPVSFWMAAGLSFFYCVKISTFTHPLFFWLKQRISGLVPWFLTGSMLASCIPIISFTTGYKFISIWKTDSGNSTEVEGKTFQSHYILFVTLITLCVPFFLLLVSSILLTTSLQRHLRAIQHHGPSLQDCITKAHTRALAMLASFLFFYILYFISLIFTSALIVPFGSPWLWPVQTVTYSGPICHTFLLMWSNPKIWRALERGLQRVPACLRPCGTA</sequence>
<feature type="transmembrane region" description="Helical" evidence="12">
    <location>
        <begin position="301"/>
        <end position="327"/>
    </location>
</feature>
<evidence type="ECO:0000256" key="10">
    <source>
        <dbReference type="ARBA" id="ARBA00023224"/>
    </source>
</evidence>
<keyword evidence="9" id="KW-0675">Receptor</keyword>
<dbReference type="Ensembl" id="ENSOANT00000022423.2">
    <property type="protein sequence ID" value="ENSOANP00000022419.2"/>
    <property type="gene ID" value="ENSOANG00000014221.2"/>
</dbReference>
<dbReference type="PANTHER" id="PTHR11394:SF69">
    <property type="entry name" value="TASTE RECEPTOR TYPE 2 MEMBER 134"/>
    <property type="match status" value="1"/>
</dbReference>
<proteinExistence type="inferred from homology"/>
<dbReference type="FunCoup" id="F6XCP0">
    <property type="interactions" value="262"/>
</dbReference>
<dbReference type="InParanoid" id="F6XCP0"/>
<dbReference type="Proteomes" id="UP000002279">
    <property type="component" value="Unplaced"/>
</dbReference>
<dbReference type="GO" id="GO:0016020">
    <property type="term" value="C:membrane"/>
    <property type="evidence" value="ECO:0000318"/>
    <property type="project" value="GO_Central"/>
</dbReference>
<dbReference type="GO" id="GO:0001580">
    <property type="term" value="P:detection of chemical stimulus involved in sensory perception of bitter taste"/>
    <property type="evidence" value="ECO:0000318"/>
    <property type="project" value="GO_Central"/>
</dbReference>
<dbReference type="Pfam" id="PF05296">
    <property type="entry name" value="TAS2R"/>
    <property type="match status" value="1"/>
</dbReference>
<evidence type="ECO:0000256" key="5">
    <source>
        <dbReference type="ARBA" id="ARBA00022692"/>
    </source>
</evidence>
<dbReference type="AlphaFoldDB" id="F6XCP0"/>
<dbReference type="InterPro" id="IPR007960">
    <property type="entry name" value="TAS2R"/>
</dbReference>
<feature type="transmembrane region" description="Helical" evidence="12">
    <location>
        <begin position="333"/>
        <end position="354"/>
    </location>
</feature>
<keyword evidence="7" id="KW-0297">G-protein coupled receptor</keyword>
<reference evidence="13" key="2">
    <citation type="submission" date="2025-09" db="UniProtKB">
        <authorList>
            <consortium name="Ensembl"/>
        </authorList>
    </citation>
    <scope>IDENTIFICATION</scope>
    <source>
        <strain evidence="13">Glennie</strain>
    </source>
</reference>
<comment type="similarity">
    <text evidence="2 11">Belongs to the G-protein coupled receptor T2R family.</text>
</comment>
<dbReference type="GO" id="GO:0004930">
    <property type="term" value="F:G protein-coupled receptor activity"/>
    <property type="evidence" value="ECO:0007669"/>
    <property type="project" value="UniProtKB-KW"/>
</dbReference>
<evidence type="ECO:0000256" key="9">
    <source>
        <dbReference type="ARBA" id="ARBA00023170"/>
    </source>
</evidence>
<dbReference type="HOGENOM" id="CLU_072337_1_1_1"/>
<evidence type="ECO:0000256" key="12">
    <source>
        <dbReference type="SAM" id="Phobius"/>
    </source>
</evidence>
<comment type="subcellular location">
    <subcellularLocation>
        <location evidence="1">Membrane</location>
        <topology evidence="1">Multi-pass membrane protein</topology>
    </subcellularLocation>
</comment>
<feature type="transmembrane region" description="Helical" evidence="12">
    <location>
        <begin position="247"/>
        <end position="272"/>
    </location>
</feature>
<keyword evidence="5 12" id="KW-0812">Transmembrane</keyword>
<dbReference type="CDD" id="cd13950">
    <property type="entry name" value="7tm_TAS2R"/>
    <property type="match status" value="1"/>
</dbReference>
<evidence type="ECO:0000256" key="3">
    <source>
        <dbReference type="ARBA" id="ARBA00022480"/>
    </source>
</evidence>
<evidence type="ECO:0000256" key="1">
    <source>
        <dbReference type="ARBA" id="ARBA00004141"/>
    </source>
</evidence>
<keyword evidence="4" id="KW-0716">Sensory transduction</keyword>
<keyword evidence="10" id="KW-0807">Transducer</keyword>
<keyword evidence="14" id="KW-1185">Reference proteome</keyword>
<keyword evidence="6 12" id="KW-1133">Transmembrane helix</keyword>
<evidence type="ECO:0000256" key="8">
    <source>
        <dbReference type="ARBA" id="ARBA00023136"/>
    </source>
</evidence>
<dbReference type="Gene3D" id="1.20.1070.10">
    <property type="entry name" value="Rhodopsin 7-helix transmembrane proteins"/>
    <property type="match status" value="1"/>
</dbReference>